<dbReference type="SUPFAM" id="SSF48403">
    <property type="entry name" value="Ankyrin repeat"/>
    <property type="match status" value="1"/>
</dbReference>
<dbReference type="AlphaFoldDB" id="A0A914NZU5"/>
<name>A0A914NZU5_9BILA</name>
<reference evidence="2" key="1">
    <citation type="submission" date="2022-11" db="UniProtKB">
        <authorList>
            <consortium name="WormBaseParasite"/>
        </authorList>
    </citation>
    <scope>IDENTIFICATION</scope>
</reference>
<dbReference type="InterPro" id="IPR036770">
    <property type="entry name" value="Ankyrin_rpt-contain_sf"/>
</dbReference>
<evidence type="ECO:0000313" key="2">
    <source>
        <dbReference type="WBParaSite" id="PDA_v2.g1102.t1"/>
    </source>
</evidence>
<evidence type="ECO:0000313" key="1">
    <source>
        <dbReference type="Proteomes" id="UP000887578"/>
    </source>
</evidence>
<proteinExistence type="predicted"/>
<dbReference type="Gene3D" id="1.25.40.20">
    <property type="entry name" value="Ankyrin repeat-containing domain"/>
    <property type="match status" value="1"/>
</dbReference>
<keyword evidence="1" id="KW-1185">Reference proteome</keyword>
<dbReference type="WBParaSite" id="PDA_v2.g1102.t1">
    <property type="protein sequence ID" value="PDA_v2.g1102.t1"/>
    <property type="gene ID" value="PDA_v2.g1102"/>
</dbReference>
<organism evidence="1 2">
    <name type="scientific">Panagrolaimus davidi</name>
    <dbReference type="NCBI Taxonomy" id="227884"/>
    <lineage>
        <taxon>Eukaryota</taxon>
        <taxon>Metazoa</taxon>
        <taxon>Ecdysozoa</taxon>
        <taxon>Nematoda</taxon>
        <taxon>Chromadorea</taxon>
        <taxon>Rhabditida</taxon>
        <taxon>Tylenchina</taxon>
        <taxon>Panagrolaimomorpha</taxon>
        <taxon>Panagrolaimoidea</taxon>
        <taxon>Panagrolaimidae</taxon>
        <taxon>Panagrolaimus</taxon>
    </lineage>
</organism>
<accession>A0A914NZU5</accession>
<sequence>MNISQDVNNDEIKRNIEYSVRQQSISIYQDVIEELESITADKIIKKQVQKNLKSSDQAKQNLRQFTLKDLPETNADLYIGLLYEHDCFEIVYKAILTIKEPSEKDNMNGLIIIQTIILLGEAVKFAHGIRTDLNSDYSIIGTLIKLRNNFSGYVSWADLHNISNWNQIIDELNIIKKKIRARLCSLEKCFAENDPEKLKENVKNLLDQGLTFLYTPPEGLIIRMWLDKKQKKENRKKWQEHNDYPQLRDLLVNIENIKKQSNIPSIDNVITIVDELKKICNQIFQPPTFCHTLIVQKLNQDDKNNNLCAFLQLSYTINKLFQNLKTYIEHEQKDENWLNEIRKLEDYKLFELIYGLLRDGRHSTIHHMWRKDYENLASLICIISSNLKPILLALKSKTSGSADVNDMDLEMWWYLLWIKYELIIQHRGSSREMKYTSPWIGFHVIRAEEDKTGFLENLTIEEYANLLHTLHKVIKELLAIYLNADDYNSKLEKFKNTCQNYRLKRDMFFFWPNNICELSQHIESIFEEAIIGFRLTGLEHNIDDIIKNFETLVEQQKDEIHFNRYGLSDRTPLMFSMGLFSDNMIENEQASPIIKKLVTMLITNGADPDKYNSLTLHPMHYAALVGVEFKNYFEEYCNLKCPPDGVFGINSQQFYENFRVFNFRPDGDEKSTPNSFYNPVAMADALQKSMSPSHDSSFLYLYNNYGQTPLTRAVEAGNKVAVEALANASTEIDQKVIKEFKNGETVFSDTALLKAIKLKPIMVNETTMRDKEYIIKVLLKNGADSKISDVNGKSSFDYATHQRNLAKYEKENWFLLPDRSQIDHKILGIQLEYAEKIYKCIAYAEWSNLFSKYDF</sequence>
<protein>
    <submittedName>
        <fullName evidence="2">Ankyrin repeat protein</fullName>
    </submittedName>
</protein>
<dbReference type="Proteomes" id="UP000887578">
    <property type="component" value="Unplaced"/>
</dbReference>